<feature type="compositionally biased region" description="Basic and acidic residues" evidence="1">
    <location>
        <begin position="172"/>
        <end position="184"/>
    </location>
</feature>
<feature type="compositionally biased region" description="Basic and acidic residues" evidence="1">
    <location>
        <begin position="149"/>
        <end position="165"/>
    </location>
</feature>
<dbReference type="EMBL" id="JAQQWE010000001">
    <property type="protein sequence ID" value="KAK7967606.1"/>
    <property type="molecule type" value="Genomic_DNA"/>
</dbReference>
<dbReference type="GeneID" id="92071167"/>
<keyword evidence="3" id="KW-1185">Reference proteome</keyword>
<name>A0ABR1QZ48_9PEZI</name>
<comment type="caution">
    <text evidence="2">The sequence shown here is derived from an EMBL/GenBank/DDBJ whole genome shotgun (WGS) entry which is preliminary data.</text>
</comment>
<feature type="region of interest" description="Disordered" evidence="1">
    <location>
        <begin position="227"/>
        <end position="249"/>
    </location>
</feature>
<proteinExistence type="predicted"/>
<accession>A0ABR1QZ48</accession>
<evidence type="ECO:0000256" key="1">
    <source>
        <dbReference type="SAM" id="MobiDB-lite"/>
    </source>
</evidence>
<gene>
    <name evidence="2" type="ORF">PG986_001883</name>
</gene>
<reference evidence="2 3" key="1">
    <citation type="submission" date="2023-01" db="EMBL/GenBank/DDBJ databases">
        <title>Analysis of 21 Apiospora genomes using comparative genomics revels a genus with tremendous synthesis potential of carbohydrate active enzymes and secondary metabolites.</title>
        <authorList>
            <person name="Sorensen T."/>
        </authorList>
    </citation>
    <scope>NUCLEOTIDE SEQUENCE [LARGE SCALE GENOMIC DNA]</scope>
    <source>
        <strain evidence="2 3">CBS 24483</strain>
    </source>
</reference>
<evidence type="ECO:0000313" key="3">
    <source>
        <dbReference type="Proteomes" id="UP001391051"/>
    </source>
</evidence>
<dbReference type="Proteomes" id="UP001391051">
    <property type="component" value="Unassembled WGS sequence"/>
</dbReference>
<dbReference type="RefSeq" id="XP_066706998.1">
    <property type="nucleotide sequence ID" value="XM_066838105.1"/>
</dbReference>
<protein>
    <submittedName>
        <fullName evidence="2">Uncharacterized protein</fullName>
    </submittedName>
</protein>
<feature type="region of interest" description="Disordered" evidence="1">
    <location>
        <begin position="149"/>
        <end position="212"/>
    </location>
</feature>
<evidence type="ECO:0000313" key="2">
    <source>
        <dbReference type="EMBL" id="KAK7967606.1"/>
    </source>
</evidence>
<sequence>MENTDRSRVDYTSHPEWLWPAYKFGLDPDDQFTTLHERFNTWRMPLQNAHAFHADLADLAHTHTTKDNLFHNLERRRQLRSKEMLVAWEEIALALGMKESILESDDRWAKFTQLSRTRALDAFIAFLYTFLPEHEKELVDADVSKRIEAKTGSRRAAADTSRERVNLANKDGVVDESKRHDPGHPRRLNTEGGQDVDDLASIPSTTSCLNGMEVDVDKDRTPVSPLPKYILTEGTAPPFPTRTPEAISF</sequence>
<organism evidence="2 3">
    <name type="scientific">Apiospora aurea</name>
    <dbReference type="NCBI Taxonomy" id="335848"/>
    <lineage>
        <taxon>Eukaryota</taxon>
        <taxon>Fungi</taxon>
        <taxon>Dikarya</taxon>
        <taxon>Ascomycota</taxon>
        <taxon>Pezizomycotina</taxon>
        <taxon>Sordariomycetes</taxon>
        <taxon>Xylariomycetidae</taxon>
        <taxon>Amphisphaeriales</taxon>
        <taxon>Apiosporaceae</taxon>
        <taxon>Apiospora</taxon>
    </lineage>
</organism>